<feature type="compositionally biased region" description="Polar residues" evidence="1">
    <location>
        <begin position="83"/>
        <end position="93"/>
    </location>
</feature>
<evidence type="ECO:0000256" key="1">
    <source>
        <dbReference type="SAM" id="MobiDB-lite"/>
    </source>
</evidence>
<sequence>MKFPALKNPSLPLGTADLAGDEKDDRATAADSVIENGGLSPQRHRIGIGVRPGRPSAWPVCISPPRCSHGWHASASAQDGVGASTSPGSSVSLARQHRGSCSEAVLASSAGKRWRPGSSSYARRASKGGEQSRLAWLD</sequence>
<accession>A0A4V6D814</accession>
<proteinExistence type="predicted"/>
<gene>
    <name evidence="2" type="ORF">SEVIR_4G074300v2</name>
</gene>
<name>A0A4V6D814_SETVI</name>
<dbReference type="EMBL" id="CM016555">
    <property type="protein sequence ID" value="TKW20256.1"/>
    <property type="molecule type" value="Genomic_DNA"/>
</dbReference>
<feature type="region of interest" description="Disordered" evidence="1">
    <location>
        <begin position="1"/>
        <end position="55"/>
    </location>
</feature>
<evidence type="ECO:0000313" key="2">
    <source>
        <dbReference type="EMBL" id="TKW20256.1"/>
    </source>
</evidence>
<dbReference type="AlphaFoldDB" id="A0A4V6D814"/>
<reference evidence="2" key="1">
    <citation type="submission" date="2019-03" db="EMBL/GenBank/DDBJ databases">
        <title>WGS assembly of Setaria viridis.</title>
        <authorList>
            <person name="Huang P."/>
            <person name="Jenkins J."/>
            <person name="Grimwood J."/>
            <person name="Barry K."/>
            <person name="Healey A."/>
            <person name="Mamidi S."/>
            <person name="Sreedasyam A."/>
            <person name="Shu S."/>
            <person name="Feldman M."/>
            <person name="Wu J."/>
            <person name="Yu Y."/>
            <person name="Chen C."/>
            <person name="Johnson J."/>
            <person name="Rokhsar D."/>
            <person name="Baxter I."/>
            <person name="Schmutz J."/>
            <person name="Brutnell T."/>
            <person name="Kellogg E."/>
        </authorList>
    </citation>
    <scope>NUCLEOTIDE SEQUENCE [LARGE SCALE GENOMIC DNA]</scope>
</reference>
<evidence type="ECO:0000313" key="3">
    <source>
        <dbReference type="Proteomes" id="UP000298652"/>
    </source>
</evidence>
<keyword evidence="3" id="KW-1185">Reference proteome</keyword>
<dbReference type="Proteomes" id="UP000298652">
    <property type="component" value="Chromosome 4"/>
</dbReference>
<protein>
    <submittedName>
        <fullName evidence="2">Uncharacterized protein</fullName>
    </submittedName>
</protein>
<dbReference type="Gramene" id="TKW20256">
    <property type="protein sequence ID" value="TKW20256"/>
    <property type="gene ID" value="SEVIR_4G074300v2"/>
</dbReference>
<organism evidence="2 3">
    <name type="scientific">Setaria viridis</name>
    <name type="common">Green bristlegrass</name>
    <name type="synonym">Setaria italica subsp. viridis</name>
    <dbReference type="NCBI Taxonomy" id="4556"/>
    <lineage>
        <taxon>Eukaryota</taxon>
        <taxon>Viridiplantae</taxon>
        <taxon>Streptophyta</taxon>
        <taxon>Embryophyta</taxon>
        <taxon>Tracheophyta</taxon>
        <taxon>Spermatophyta</taxon>
        <taxon>Magnoliopsida</taxon>
        <taxon>Liliopsida</taxon>
        <taxon>Poales</taxon>
        <taxon>Poaceae</taxon>
        <taxon>PACMAD clade</taxon>
        <taxon>Panicoideae</taxon>
        <taxon>Panicodae</taxon>
        <taxon>Paniceae</taxon>
        <taxon>Cenchrinae</taxon>
        <taxon>Setaria</taxon>
    </lineage>
</organism>
<feature type="region of interest" description="Disordered" evidence="1">
    <location>
        <begin position="69"/>
        <end position="138"/>
    </location>
</feature>